<gene>
    <name evidence="1" type="ORF">AJ79_10048</name>
</gene>
<evidence type="ECO:0000313" key="1">
    <source>
        <dbReference type="EMBL" id="PGG95458.1"/>
    </source>
</evidence>
<dbReference type="AlphaFoldDB" id="A0A2B7WFU6"/>
<dbReference type="EMBL" id="PDNB01000343">
    <property type="protein sequence ID" value="PGG95458.1"/>
    <property type="molecule type" value="Genomic_DNA"/>
</dbReference>
<evidence type="ECO:0000313" key="2">
    <source>
        <dbReference type="Proteomes" id="UP000223968"/>
    </source>
</evidence>
<sequence>MITLNDLIHNTLQEDKMIRVVVDVLTSVLRSGEYLASAYSLLDNVVKNQDERFRLFAVDIYRRHTYLVLDINNRKYDFETAHKDQTPIPVYALRQTQENEGMGRFKIPKRRQTGRRATF</sequence>
<accession>A0A2B7WFU6</accession>
<proteinExistence type="predicted"/>
<name>A0A2B7WFU6_9EURO</name>
<organism evidence="1 2">
    <name type="scientific">Helicocarpus griseus UAMH5409</name>
    <dbReference type="NCBI Taxonomy" id="1447875"/>
    <lineage>
        <taxon>Eukaryota</taxon>
        <taxon>Fungi</taxon>
        <taxon>Dikarya</taxon>
        <taxon>Ascomycota</taxon>
        <taxon>Pezizomycotina</taxon>
        <taxon>Eurotiomycetes</taxon>
        <taxon>Eurotiomycetidae</taxon>
        <taxon>Onygenales</taxon>
        <taxon>Ajellomycetaceae</taxon>
        <taxon>Helicocarpus</taxon>
    </lineage>
</organism>
<keyword evidence="2" id="KW-1185">Reference proteome</keyword>
<dbReference type="STRING" id="1447875.A0A2B7WFU6"/>
<reference evidence="1 2" key="1">
    <citation type="submission" date="2017-10" db="EMBL/GenBank/DDBJ databases">
        <title>Comparative genomics in systemic dimorphic fungi from Ajellomycetaceae.</title>
        <authorList>
            <person name="Munoz J.F."/>
            <person name="Mcewen J.G."/>
            <person name="Clay O.K."/>
            <person name="Cuomo C.A."/>
        </authorList>
    </citation>
    <scope>NUCLEOTIDE SEQUENCE [LARGE SCALE GENOMIC DNA]</scope>
    <source>
        <strain evidence="1 2">UAMH5409</strain>
    </source>
</reference>
<protein>
    <submittedName>
        <fullName evidence="1">Uncharacterized protein</fullName>
    </submittedName>
</protein>
<dbReference type="Proteomes" id="UP000223968">
    <property type="component" value="Unassembled WGS sequence"/>
</dbReference>
<comment type="caution">
    <text evidence="1">The sequence shown here is derived from an EMBL/GenBank/DDBJ whole genome shotgun (WGS) entry which is preliminary data.</text>
</comment>
<dbReference type="OrthoDB" id="4358740at2759"/>